<keyword evidence="4" id="KW-0325">Glycoprotein</keyword>
<name>A0ABN8Q800_9CNID</name>
<reference evidence="7 8" key="1">
    <citation type="submission" date="2022-05" db="EMBL/GenBank/DDBJ databases">
        <authorList>
            <consortium name="Genoscope - CEA"/>
            <person name="William W."/>
        </authorList>
    </citation>
    <scope>NUCLEOTIDE SEQUENCE [LARGE SCALE GENOMIC DNA]</scope>
</reference>
<dbReference type="Pfam" id="PF13927">
    <property type="entry name" value="Ig_3"/>
    <property type="match status" value="1"/>
</dbReference>
<evidence type="ECO:0000256" key="5">
    <source>
        <dbReference type="ARBA" id="ARBA00023319"/>
    </source>
</evidence>
<dbReference type="Proteomes" id="UP001159405">
    <property type="component" value="Unassembled WGS sequence"/>
</dbReference>
<keyword evidence="2" id="KW-0472">Membrane</keyword>
<evidence type="ECO:0000256" key="1">
    <source>
        <dbReference type="ARBA" id="ARBA00004479"/>
    </source>
</evidence>
<proteinExistence type="predicted"/>
<evidence type="ECO:0000313" key="7">
    <source>
        <dbReference type="EMBL" id="CAH3157514.1"/>
    </source>
</evidence>
<dbReference type="PANTHER" id="PTHR11640:SF164">
    <property type="entry name" value="MAM DOMAIN-CONTAINING GLYCOSYLPHOSPHATIDYLINOSITOL ANCHOR PROTEIN 1"/>
    <property type="match status" value="1"/>
</dbReference>
<dbReference type="InterPro" id="IPR013783">
    <property type="entry name" value="Ig-like_fold"/>
</dbReference>
<evidence type="ECO:0000256" key="2">
    <source>
        <dbReference type="ARBA" id="ARBA00023136"/>
    </source>
</evidence>
<accession>A0ABN8Q800</accession>
<dbReference type="InterPro" id="IPR007110">
    <property type="entry name" value="Ig-like_dom"/>
</dbReference>
<dbReference type="SMART" id="SM00409">
    <property type="entry name" value="IG"/>
    <property type="match status" value="1"/>
</dbReference>
<dbReference type="PANTHER" id="PTHR11640">
    <property type="entry name" value="NEPHRIN"/>
    <property type="match status" value="1"/>
</dbReference>
<dbReference type="InterPro" id="IPR051275">
    <property type="entry name" value="Cell_adhesion_signaling"/>
</dbReference>
<dbReference type="SMART" id="SM00408">
    <property type="entry name" value="IGc2"/>
    <property type="match status" value="1"/>
</dbReference>
<dbReference type="Gene3D" id="2.60.40.10">
    <property type="entry name" value="Immunoglobulins"/>
    <property type="match status" value="1"/>
</dbReference>
<comment type="subcellular location">
    <subcellularLocation>
        <location evidence="1">Membrane</location>
        <topology evidence="1">Single-pass type I membrane protein</topology>
    </subcellularLocation>
</comment>
<gene>
    <name evidence="7" type="ORF">PLOB_00002283</name>
</gene>
<protein>
    <recommendedName>
        <fullName evidence="6">Ig-like domain-containing protein</fullName>
    </recommendedName>
</protein>
<evidence type="ECO:0000256" key="4">
    <source>
        <dbReference type="ARBA" id="ARBA00023180"/>
    </source>
</evidence>
<dbReference type="InterPro" id="IPR003599">
    <property type="entry name" value="Ig_sub"/>
</dbReference>
<dbReference type="PROSITE" id="PS50835">
    <property type="entry name" value="IG_LIKE"/>
    <property type="match status" value="1"/>
</dbReference>
<comment type="caution">
    <text evidence="7">The sequence shown here is derived from an EMBL/GenBank/DDBJ whole genome shotgun (WGS) entry which is preliminary data.</text>
</comment>
<organism evidence="7 8">
    <name type="scientific">Porites lobata</name>
    <dbReference type="NCBI Taxonomy" id="104759"/>
    <lineage>
        <taxon>Eukaryota</taxon>
        <taxon>Metazoa</taxon>
        <taxon>Cnidaria</taxon>
        <taxon>Anthozoa</taxon>
        <taxon>Hexacorallia</taxon>
        <taxon>Scleractinia</taxon>
        <taxon>Fungiina</taxon>
        <taxon>Poritidae</taxon>
        <taxon>Porites</taxon>
    </lineage>
</organism>
<keyword evidence="3" id="KW-1015">Disulfide bond</keyword>
<feature type="domain" description="Ig-like" evidence="6">
    <location>
        <begin position="6"/>
        <end position="69"/>
    </location>
</feature>
<feature type="non-terminal residue" evidence="7">
    <location>
        <position position="1"/>
    </location>
</feature>
<dbReference type="InterPro" id="IPR003598">
    <property type="entry name" value="Ig_sub2"/>
</dbReference>
<evidence type="ECO:0000313" key="8">
    <source>
        <dbReference type="Proteomes" id="UP001159405"/>
    </source>
</evidence>
<sequence length="102" mass="11447">DLLGPPNITLVSHNQTANEGDKAILNCTADGNPRPNITWTRLASNSHVTFPLAVRRQDEGGYRCTADNGFGIKIRDVFIIVQCEYDYLFHDAWRFGMDYGLS</sequence>
<evidence type="ECO:0000256" key="3">
    <source>
        <dbReference type="ARBA" id="ARBA00023157"/>
    </source>
</evidence>
<keyword evidence="5" id="KW-0393">Immunoglobulin domain</keyword>
<dbReference type="SUPFAM" id="SSF48726">
    <property type="entry name" value="Immunoglobulin"/>
    <property type="match status" value="1"/>
</dbReference>
<dbReference type="InterPro" id="IPR036179">
    <property type="entry name" value="Ig-like_dom_sf"/>
</dbReference>
<dbReference type="EMBL" id="CALNXK010000108">
    <property type="protein sequence ID" value="CAH3157514.1"/>
    <property type="molecule type" value="Genomic_DNA"/>
</dbReference>
<evidence type="ECO:0000259" key="6">
    <source>
        <dbReference type="PROSITE" id="PS50835"/>
    </source>
</evidence>
<keyword evidence="8" id="KW-1185">Reference proteome</keyword>